<dbReference type="InterPro" id="IPR011701">
    <property type="entry name" value="MFS"/>
</dbReference>
<keyword evidence="6 7" id="KW-0472">Membrane</keyword>
<feature type="transmembrane region" description="Helical" evidence="7">
    <location>
        <begin position="406"/>
        <end position="427"/>
    </location>
</feature>
<dbReference type="Pfam" id="PF07690">
    <property type="entry name" value="MFS_1"/>
    <property type="match status" value="1"/>
</dbReference>
<dbReference type="Gene3D" id="1.20.1250.20">
    <property type="entry name" value="MFS general substrate transporter like domains"/>
    <property type="match status" value="1"/>
</dbReference>
<feature type="transmembrane region" description="Helical" evidence="7">
    <location>
        <begin position="343"/>
        <end position="362"/>
    </location>
</feature>
<feature type="transmembrane region" description="Helical" evidence="7">
    <location>
        <begin position="212"/>
        <end position="230"/>
    </location>
</feature>
<dbReference type="PANTHER" id="PTHR42718">
    <property type="entry name" value="MAJOR FACILITATOR SUPERFAMILY MULTIDRUG TRANSPORTER MFSC"/>
    <property type="match status" value="1"/>
</dbReference>
<feature type="transmembrane region" description="Helical" evidence="7">
    <location>
        <begin position="24"/>
        <end position="45"/>
    </location>
</feature>
<feature type="transmembrane region" description="Helical" evidence="7">
    <location>
        <begin position="312"/>
        <end position="331"/>
    </location>
</feature>
<dbReference type="InterPro" id="IPR036259">
    <property type="entry name" value="MFS_trans_sf"/>
</dbReference>
<evidence type="ECO:0000256" key="4">
    <source>
        <dbReference type="ARBA" id="ARBA00022692"/>
    </source>
</evidence>
<feature type="transmembrane region" description="Helical" evidence="7">
    <location>
        <begin position="278"/>
        <end position="300"/>
    </location>
</feature>
<evidence type="ECO:0000313" key="9">
    <source>
        <dbReference type="EMBL" id="KRM97444.1"/>
    </source>
</evidence>
<dbReference type="CDD" id="cd17321">
    <property type="entry name" value="MFS_MMR_MDR_like"/>
    <property type="match status" value="1"/>
</dbReference>
<reference evidence="9 10" key="1">
    <citation type="journal article" date="2015" name="Genome Announc.">
        <title>Expanding the biotechnology potential of lactobacilli through comparative genomics of 213 strains and associated genera.</title>
        <authorList>
            <person name="Sun Z."/>
            <person name="Harris H.M."/>
            <person name="McCann A."/>
            <person name="Guo C."/>
            <person name="Argimon S."/>
            <person name="Zhang W."/>
            <person name="Yang X."/>
            <person name="Jeffery I.B."/>
            <person name="Cooney J.C."/>
            <person name="Kagawa T.F."/>
            <person name="Liu W."/>
            <person name="Song Y."/>
            <person name="Salvetti E."/>
            <person name="Wrobel A."/>
            <person name="Rasinkangas P."/>
            <person name="Parkhill J."/>
            <person name="Rea M.C."/>
            <person name="O'Sullivan O."/>
            <person name="Ritari J."/>
            <person name="Douillard F.P."/>
            <person name="Paul Ross R."/>
            <person name="Yang R."/>
            <person name="Briner A.E."/>
            <person name="Felis G.E."/>
            <person name="de Vos W.M."/>
            <person name="Barrangou R."/>
            <person name="Klaenhammer T.R."/>
            <person name="Caufield P.W."/>
            <person name="Cui Y."/>
            <person name="Zhang H."/>
            <person name="O'Toole P.W."/>
        </authorList>
    </citation>
    <scope>NUCLEOTIDE SEQUENCE [LARGE SCALE GENOMIC DNA]</scope>
    <source>
        <strain evidence="9 10">DSM 21051</strain>
    </source>
</reference>
<feature type="transmembrane region" description="Helical" evidence="7">
    <location>
        <begin position="91"/>
        <end position="116"/>
    </location>
</feature>
<evidence type="ECO:0000256" key="7">
    <source>
        <dbReference type="SAM" id="Phobius"/>
    </source>
</evidence>
<dbReference type="SUPFAM" id="SSF103473">
    <property type="entry name" value="MFS general substrate transporter"/>
    <property type="match status" value="2"/>
</dbReference>
<proteinExistence type="predicted"/>
<dbReference type="Gene3D" id="1.20.1720.10">
    <property type="entry name" value="Multidrug resistance protein D"/>
    <property type="match status" value="1"/>
</dbReference>
<dbReference type="PANTHER" id="PTHR42718:SF46">
    <property type="entry name" value="BLR6921 PROTEIN"/>
    <property type="match status" value="1"/>
</dbReference>
<feature type="transmembrane region" description="Helical" evidence="7">
    <location>
        <begin position="60"/>
        <end position="79"/>
    </location>
</feature>
<dbReference type="PATRIC" id="fig|1423725.3.peg.1524"/>
<keyword evidence="10" id="KW-1185">Reference proteome</keyword>
<feature type="transmembrane region" description="Helical" evidence="7">
    <location>
        <begin position="149"/>
        <end position="170"/>
    </location>
</feature>
<dbReference type="STRING" id="1423725.FC19_GL001482"/>
<organism evidence="9 10">
    <name type="scientific">Liquorilactobacillus aquaticus DSM 21051</name>
    <dbReference type="NCBI Taxonomy" id="1423725"/>
    <lineage>
        <taxon>Bacteria</taxon>
        <taxon>Bacillati</taxon>
        <taxon>Bacillota</taxon>
        <taxon>Bacilli</taxon>
        <taxon>Lactobacillales</taxon>
        <taxon>Lactobacillaceae</taxon>
        <taxon>Liquorilactobacillus</taxon>
    </lineage>
</organism>
<evidence type="ECO:0000256" key="5">
    <source>
        <dbReference type="ARBA" id="ARBA00022989"/>
    </source>
</evidence>
<evidence type="ECO:0000256" key="2">
    <source>
        <dbReference type="ARBA" id="ARBA00022448"/>
    </source>
</evidence>
<dbReference type="PROSITE" id="PS50850">
    <property type="entry name" value="MFS"/>
    <property type="match status" value="1"/>
</dbReference>
<protein>
    <submittedName>
        <fullName evidence="9">Transporter, major facilitator family protein</fullName>
    </submittedName>
</protein>
<evidence type="ECO:0000313" key="10">
    <source>
        <dbReference type="Proteomes" id="UP000051015"/>
    </source>
</evidence>
<comment type="caution">
    <text evidence="9">The sequence shown here is derived from an EMBL/GenBank/DDBJ whole genome shotgun (WGS) entry which is preliminary data.</text>
</comment>
<keyword evidence="2" id="KW-0813">Transport</keyword>
<feature type="transmembrane region" description="Helical" evidence="7">
    <location>
        <begin position="236"/>
        <end position="258"/>
    </location>
</feature>
<gene>
    <name evidence="9" type="ORF">FC19_GL001482</name>
</gene>
<comment type="subcellular location">
    <subcellularLocation>
        <location evidence="1">Cell membrane</location>
        <topology evidence="1">Multi-pass membrane protein</topology>
    </subcellularLocation>
</comment>
<dbReference type="EMBL" id="AYZD01000001">
    <property type="protein sequence ID" value="KRM97444.1"/>
    <property type="molecule type" value="Genomic_DNA"/>
</dbReference>
<evidence type="ECO:0000259" key="8">
    <source>
        <dbReference type="PROSITE" id="PS50850"/>
    </source>
</evidence>
<evidence type="ECO:0000256" key="3">
    <source>
        <dbReference type="ARBA" id="ARBA00022475"/>
    </source>
</evidence>
<evidence type="ECO:0000256" key="1">
    <source>
        <dbReference type="ARBA" id="ARBA00004651"/>
    </source>
</evidence>
<keyword evidence="3" id="KW-1003">Cell membrane</keyword>
<name>A0A0R2D646_9LACO</name>
<dbReference type="GO" id="GO:0022857">
    <property type="term" value="F:transmembrane transporter activity"/>
    <property type="evidence" value="ECO:0007669"/>
    <property type="project" value="InterPro"/>
</dbReference>
<dbReference type="InterPro" id="IPR020846">
    <property type="entry name" value="MFS_dom"/>
</dbReference>
<dbReference type="AlphaFoldDB" id="A0A0R2D646"/>
<feature type="transmembrane region" description="Helical" evidence="7">
    <location>
        <begin position="368"/>
        <end position="394"/>
    </location>
</feature>
<accession>A0A0R2D646</accession>
<feature type="transmembrane region" description="Helical" evidence="7">
    <location>
        <begin position="557"/>
        <end position="575"/>
    </location>
</feature>
<feature type="transmembrane region" description="Helical" evidence="7">
    <location>
        <begin position="176"/>
        <end position="200"/>
    </location>
</feature>
<feature type="transmembrane region" description="Helical" evidence="7">
    <location>
        <begin position="122"/>
        <end position="142"/>
    </location>
</feature>
<keyword evidence="5 7" id="KW-1133">Transmembrane helix</keyword>
<dbReference type="PRINTS" id="PR01036">
    <property type="entry name" value="TCRTETB"/>
</dbReference>
<dbReference type="GO" id="GO:0005886">
    <property type="term" value="C:plasma membrane"/>
    <property type="evidence" value="ECO:0007669"/>
    <property type="project" value="UniProtKB-SubCell"/>
</dbReference>
<keyword evidence="4 7" id="KW-0812">Transmembrane</keyword>
<dbReference type="Proteomes" id="UP000051015">
    <property type="component" value="Unassembled WGS sequence"/>
</dbReference>
<sequence>MKQAYKINKKQGVLITMDKKQKAITFLMTIGIFLCMLDTTIMNIALPKIQKGLNVSFENLSWALNIYTIIFAVFTIPFARIADLLGKNKVYLIGLTAFLLGSLFSGISVNAAWLIAARGIQSLGAAIVFPASMTIGIASVNIQNRKTMLTVLGITQGLATALGPTIGGIITQYLGWRYIFLVNLPLIILAVILTFCLLPLKNEKTVNAKIDFPGMLLSMIMLFSLTLGLIKGNDWGWHSFSIILLGAAVFLAFGLFIIVEHHSSAPMIPLALFKNRQFIGAVLATILSSVFLVAVMVIMPTFFTTLLGKSELTAAFMITPTSLMIFFLSPVGGRLVETTGPRLMMLLGFLSMSIGYIVLSLIDPGIYSQLVISLVLIGGGFGIIAGPVVVLGASNFTGELLTASQSVLGLFRQIGTLLAVAIFVSALTGNLKTARAHSIDTATESINSSALPRTSQKIFKENVQKSIENDGNSKQHPAETISAAKIKALTKAKYTTVLAQMPNNTSLSSTAKQKIYAEISAKVTQESFEQKQIVKQITTEIKKELRKNLKAAFMKPYRQAIPFVILAGFSSLLFYRKKDYLNISA</sequence>
<evidence type="ECO:0000256" key="6">
    <source>
        <dbReference type="ARBA" id="ARBA00023136"/>
    </source>
</evidence>
<feature type="domain" description="Major facilitator superfamily (MFS) profile" evidence="8">
    <location>
        <begin position="24"/>
        <end position="456"/>
    </location>
</feature>